<evidence type="ECO:0000313" key="3">
    <source>
        <dbReference type="Proteomes" id="UP000814176"/>
    </source>
</evidence>
<dbReference type="PANTHER" id="PTHR18881">
    <property type="entry name" value="POLYAMINE-MODULATED FACTOR 1-BINDING PROTEIN 1-RELATED"/>
    <property type="match status" value="1"/>
</dbReference>
<dbReference type="InterPro" id="IPR037391">
    <property type="entry name" value="PMF1-bd"/>
</dbReference>
<dbReference type="Gene3D" id="1.10.287.1490">
    <property type="match status" value="1"/>
</dbReference>
<feature type="region of interest" description="Disordered" evidence="1">
    <location>
        <begin position="141"/>
        <end position="175"/>
    </location>
</feature>
<feature type="region of interest" description="Disordered" evidence="1">
    <location>
        <begin position="83"/>
        <end position="102"/>
    </location>
</feature>
<evidence type="ECO:0000256" key="1">
    <source>
        <dbReference type="SAM" id="MobiDB-lite"/>
    </source>
</evidence>
<feature type="compositionally biased region" description="Basic and acidic residues" evidence="1">
    <location>
        <begin position="705"/>
        <end position="716"/>
    </location>
</feature>
<dbReference type="RefSeq" id="XP_047783102.1">
    <property type="nucleotide sequence ID" value="XM_047917985.1"/>
</dbReference>
<feature type="region of interest" description="Disordered" evidence="1">
    <location>
        <begin position="15"/>
        <end position="45"/>
    </location>
</feature>
<feature type="region of interest" description="Disordered" evidence="1">
    <location>
        <begin position="686"/>
        <end position="716"/>
    </location>
</feature>
<dbReference type="PANTHER" id="PTHR18881:SF2">
    <property type="entry name" value="POLYAMINE-MODULATED FACTOR 1-BINDING PROTEIN 1"/>
    <property type="match status" value="1"/>
</dbReference>
<name>A0ABQ8KSL2_9APHY</name>
<keyword evidence="3" id="KW-1185">Reference proteome</keyword>
<evidence type="ECO:0000313" key="2">
    <source>
        <dbReference type="EMBL" id="KAH9841803.1"/>
    </source>
</evidence>
<organism evidence="2 3">
    <name type="scientific">Rhodofomes roseus</name>
    <dbReference type="NCBI Taxonomy" id="34475"/>
    <lineage>
        <taxon>Eukaryota</taxon>
        <taxon>Fungi</taxon>
        <taxon>Dikarya</taxon>
        <taxon>Basidiomycota</taxon>
        <taxon>Agaricomycotina</taxon>
        <taxon>Agaricomycetes</taxon>
        <taxon>Polyporales</taxon>
        <taxon>Rhodofomes</taxon>
    </lineage>
</organism>
<dbReference type="GeneID" id="71998717"/>
<dbReference type="EMBL" id="JADCUA010000003">
    <property type="protein sequence ID" value="KAH9841803.1"/>
    <property type="molecule type" value="Genomic_DNA"/>
</dbReference>
<dbReference type="Proteomes" id="UP000814176">
    <property type="component" value="Unassembled WGS sequence"/>
</dbReference>
<proteinExistence type="predicted"/>
<protein>
    <submittedName>
        <fullName evidence="2">Uncharacterized protein</fullName>
    </submittedName>
</protein>
<comment type="caution">
    <text evidence="2">The sequence shown here is derived from an EMBL/GenBank/DDBJ whole genome shotgun (WGS) entry which is preliminary data.</text>
</comment>
<gene>
    <name evidence="2" type="ORF">C8Q71DRAFT_349049</name>
</gene>
<reference evidence="2 3" key="1">
    <citation type="journal article" date="2021" name="Environ. Microbiol.">
        <title>Gene family expansions and transcriptome signatures uncover fungal adaptations to wood decay.</title>
        <authorList>
            <person name="Hage H."/>
            <person name="Miyauchi S."/>
            <person name="Viragh M."/>
            <person name="Drula E."/>
            <person name="Min B."/>
            <person name="Chaduli D."/>
            <person name="Navarro D."/>
            <person name="Favel A."/>
            <person name="Norest M."/>
            <person name="Lesage-Meessen L."/>
            <person name="Balint B."/>
            <person name="Merenyi Z."/>
            <person name="de Eugenio L."/>
            <person name="Morin E."/>
            <person name="Martinez A.T."/>
            <person name="Baldrian P."/>
            <person name="Stursova M."/>
            <person name="Martinez M.J."/>
            <person name="Novotny C."/>
            <person name="Magnuson J.K."/>
            <person name="Spatafora J.W."/>
            <person name="Maurice S."/>
            <person name="Pangilinan J."/>
            <person name="Andreopoulos W."/>
            <person name="LaButti K."/>
            <person name="Hundley H."/>
            <person name="Na H."/>
            <person name="Kuo A."/>
            <person name="Barry K."/>
            <person name="Lipzen A."/>
            <person name="Henrissat B."/>
            <person name="Riley R."/>
            <person name="Ahrendt S."/>
            <person name="Nagy L.G."/>
            <person name="Grigoriev I.V."/>
            <person name="Martin F."/>
            <person name="Rosso M.N."/>
        </authorList>
    </citation>
    <scope>NUCLEOTIDE SEQUENCE [LARGE SCALE GENOMIC DNA]</scope>
    <source>
        <strain evidence="2 3">CIRM-BRFM 1785</strain>
    </source>
</reference>
<accession>A0ABQ8KSL2</accession>
<sequence>MPPKQPQRQNSYFTNLLWKKPNDAANGDDTKSLLSKASKASKADTKQLVSELQAKLDETTAALDAKTRTVDSLEDRVRTLASSLETTQAESRDASAALQTAEDAKAKLQTDLAETLRRSDAGRHEHAEQSAQLEVARRQVDETKSALETERAAHLSVEQRLKSTEEDRDKLTTQHEKNREVISAKDVELQDGIRRLQTLASELSAVRDERNEQSDRAADLQLELSIVTKERAELDQRCEDYLRRMKTLEADLGKKSSVMDEMTETLEAKYADLQAAREELDATRVESARRSMQIEELAAELAQTSDSLDQTRAQARADADTHLRKLDELERRHSQSYAELERQVDRLTAELQAQEESHERELQATHASHRDEIDTLAAERDEVQRRCDVAGRELEGFREEYDRVLIDAEALKAQCDEQESTIQDLQTELSEAEGALASALRALDAAKVQLEEGRQRTAEIERAKGEVIEGLSADLSHAREAHAALRETFLATDRHAKELENTARALQDEIRQLHAAHQDELSDLLVDKADMQRKVDAAYVRASELDQMVQADGAKITQLESECDQAKARITQLNNVLKGTEEAYAECRAALSQSSHRLKALQAESDAIRQKSAASEREKEQAVARLSSELSQASQQNKTLQAELDAARQRLSGIGEKDQEIARLYQEIARLSKELADVREARNALTRKLNSSNEQARRQLQQAEESTRKRTDEVKQLRTTHQAAVDELHGKHRSALQQQVKQSLQEIEKRDAELRAVRSDLAAATAARASAEQEVNTLKTTLENHKHSAGSLERTKDGIAVQIHNDYKAQIAALVAEKEELMHRWNVQVRELKAEQVQLLLAARRHDRVGRGVVGGIAAALGLATGFLL</sequence>